<name>A0A432YRK9_9GAMM</name>
<dbReference type="AlphaFoldDB" id="A0A432YRK9"/>
<dbReference type="Proteomes" id="UP000288361">
    <property type="component" value="Unassembled WGS sequence"/>
</dbReference>
<protein>
    <submittedName>
        <fullName evidence="2">Uncharacterized protein</fullName>
    </submittedName>
</protein>
<proteinExistence type="predicted"/>
<evidence type="ECO:0000256" key="1">
    <source>
        <dbReference type="SAM" id="Phobius"/>
    </source>
</evidence>
<keyword evidence="1" id="KW-0812">Transmembrane</keyword>
<organism evidence="2 3">
    <name type="scientific">Idiomarina piscisalsi</name>
    <dbReference type="NCBI Taxonomy" id="1096243"/>
    <lineage>
        <taxon>Bacteria</taxon>
        <taxon>Pseudomonadati</taxon>
        <taxon>Pseudomonadota</taxon>
        <taxon>Gammaproteobacteria</taxon>
        <taxon>Alteromonadales</taxon>
        <taxon>Idiomarinaceae</taxon>
        <taxon>Idiomarina</taxon>
    </lineage>
</organism>
<evidence type="ECO:0000313" key="3">
    <source>
        <dbReference type="Proteomes" id="UP000288361"/>
    </source>
</evidence>
<comment type="caution">
    <text evidence="2">The sequence shown here is derived from an EMBL/GenBank/DDBJ whole genome shotgun (WGS) entry which is preliminary data.</text>
</comment>
<reference evidence="2 3" key="1">
    <citation type="journal article" date="2011" name="Front. Microbiol.">
        <title>Genomic signatures of strain selection and enhancement in Bacillus atrophaeus var. globigii, a historical biowarfare simulant.</title>
        <authorList>
            <person name="Gibbons H.S."/>
            <person name="Broomall S.M."/>
            <person name="McNew L.A."/>
            <person name="Daligault H."/>
            <person name="Chapman C."/>
            <person name="Bruce D."/>
            <person name="Karavis M."/>
            <person name="Krepps M."/>
            <person name="McGregor P.A."/>
            <person name="Hong C."/>
            <person name="Park K.H."/>
            <person name="Akmal A."/>
            <person name="Feldman A."/>
            <person name="Lin J.S."/>
            <person name="Chang W.E."/>
            <person name="Higgs B.W."/>
            <person name="Demirev P."/>
            <person name="Lindquist J."/>
            <person name="Liem A."/>
            <person name="Fochler E."/>
            <person name="Read T.D."/>
            <person name="Tapia R."/>
            <person name="Johnson S."/>
            <person name="Bishop-Lilly K.A."/>
            <person name="Detter C."/>
            <person name="Han C."/>
            <person name="Sozhamannan S."/>
            <person name="Rosenzweig C.N."/>
            <person name="Skowronski E.W."/>
        </authorList>
    </citation>
    <scope>NUCLEOTIDE SEQUENCE [LARGE SCALE GENOMIC DNA]</scope>
    <source>
        <strain evidence="2 3">TPS4-2</strain>
    </source>
</reference>
<keyword evidence="1" id="KW-1133">Transmembrane helix</keyword>
<gene>
    <name evidence="2" type="ORF">CWI73_08075</name>
</gene>
<feature type="transmembrane region" description="Helical" evidence="1">
    <location>
        <begin position="94"/>
        <end position="113"/>
    </location>
</feature>
<dbReference type="RefSeq" id="WP_126752309.1">
    <property type="nucleotide sequence ID" value="NZ_JBHUMT010000001.1"/>
</dbReference>
<evidence type="ECO:0000313" key="2">
    <source>
        <dbReference type="EMBL" id="RUO64341.1"/>
    </source>
</evidence>
<keyword evidence="1" id="KW-0472">Membrane</keyword>
<dbReference type="EMBL" id="PIQA01000005">
    <property type="protein sequence ID" value="RUO64341.1"/>
    <property type="molecule type" value="Genomic_DNA"/>
</dbReference>
<accession>A0A432YRK9</accession>
<sequence>MKFQRVQKRQHTFASSELDVSYDRLTTKFELKENGTLVYSVFLGLLPFRRSKLVINDKPATLTIFWMIFWFSKLRNSDGSVVSELLPQRRRKSIGFLAYIVIITTMKVSIALMA</sequence>